<dbReference type="SUPFAM" id="SSF52266">
    <property type="entry name" value="SGNH hydrolase"/>
    <property type="match status" value="1"/>
</dbReference>
<evidence type="ECO:0008006" key="3">
    <source>
        <dbReference type="Google" id="ProtNLM"/>
    </source>
</evidence>
<proteinExistence type="predicted"/>
<reference evidence="1" key="1">
    <citation type="thesis" date="2020" institute="ProQuest LLC" country="789 East Eisenhower Parkway, Ann Arbor, MI, USA">
        <title>Comparative Genomics and Chromosome Evolution.</title>
        <authorList>
            <person name="Mudd A.B."/>
        </authorList>
    </citation>
    <scope>NUCLEOTIDE SEQUENCE</scope>
    <source>
        <strain evidence="1">HN-11 Male</strain>
        <tissue evidence="1">Kidney and liver</tissue>
    </source>
</reference>
<accession>A0A8J6BLN0</accession>
<organism evidence="1 2">
    <name type="scientific">Eleutherodactylus coqui</name>
    <name type="common">Puerto Rican coqui</name>
    <dbReference type="NCBI Taxonomy" id="57060"/>
    <lineage>
        <taxon>Eukaryota</taxon>
        <taxon>Metazoa</taxon>
        <taxon>Chordata</taxon>
        <taxon>Craniata</taxon>
        <taxon>Vertebrata</taxon>
        <taxon>Euteleostomi</taxon>
        <taxon>Amphibia</taxon>
        <taxon>Batrachia</taxon>
        <taxon>Anura</taxon>
        <taxon>Neobatrachia</taxon>
        <taxon>Hyloidea</taxon>
        <taxon>Eleutherodactylidae</taxon>
        <taxon>Eleutherodactylinae</taxon>
        <taxon>Eleutherodactylus</taxon>
        <taxon>Eleutherodactylus</taxon>
    </lineage>
</organism>
<protein>
    <recommendedName>
        <fullName evidence="3">SGNH hydrolase-type esterase domain-containing protein</fullName>
    </recommendedName>
</protein>
<dbReference type="OrthoDB" id="5804959at2759"/>
<dbReference type="EMBL" id="WNTK01002543">
    <property type="protein sequence ID" value="KAG9465935.1"/>
    <property type="molecule type" value="Genomic_DNA"/>
</dbReference>
<dbReference type="Proteomes" id="UP000770717">
    <property type="component" value="Unassembled WGS sequence"/>
</dbReference>
<dbReference type="AlphaFoldDB" id="A0A8J6BLN0"/>
<evidence type="ECO:0000313" key="1">
    <source>
        <dbReference type="EMBL" id="KAG9465935.1"/>
    </source>
</evidence>
<sequence length="135" mass="14762">MPSEHQGDDCSSEKGMGSAGQARQILVVGDSIIRWTDRVICYKDRDHQTVCCLPGARVRHIADRIDRLLGGTGKDSVVMVHVGTNEQIRGQLRALKNDFKDLGSKLRARTSGLVFSEILPAPKATLGSHSRILGR</sequence>
<comment type="caution">
    <text evidence="1">The sequence shown here is derived from an EMBL/GenBank/DDBJ whole genome shotgun (WGS) entry which is preliminary data.</text>
</comment>
<gene>
    <name evidence="1" type="ORF">GDO78_017503</name>
</gene>
<name>A0A8J6BLN0_ELECQ</name>
<keyword evidence="2" id="KW-1185">Reference proteome</keyword>
<dbReference type="Gene3D" id="3.40.50.12690">
    <property type="match status" value="1"/>
</dbReference>
<evidence type="ECO:0000313" key="2">
    <source>
        <dbReference type="Proteomes" id="UP000770717"/>
    </source>
</evidence>